<feature type="domain" description="Transcription initiation factor TFIID subunit 1 histone acetyltransferase" evidence="4">
    <location>
        <begin position="471"/>
        <end position="922"/>
    </location>
</feature>
<dbReference type="GO" id="GO:0017025">
    <property type="term" value="F:TBP-class protein binding"/>
    <property type="evidence" value="ECO:0007669"/>
    <property type="project" value="InterPro"/>
</dbReference>
<keyword evidence="2" id="KW-0539">Nucleus</keyword>
<organism evidence="6 8">
    <name type="scientific">Venturia inaequalis</name>
    <name type="common">Apple scab fungus</name>
    <dbReference type="NCBI Taxonomy" id="5025"/>
    <lineage>
        <taxon>Eukaryota</taxon>
        <taxon>Fungi</taxon>
        <taxon>Dikarya</taxon>
        <taxon>Ascomycota</taxon>
        <taxon>Pezizomycotina</taxon>
        <taxon>Dothideomycetes</taxon>
        <taxon>Pleosporomycetidae</taxon>
        <taxon>Venturiales</taxon>
        <taxon>Venturiaceae</taxon>
        <taxon>Venturia</taxon>
    </lineage>
</organism>
<keyword evidence="8" id="KW-1185">Reference proteome</keyword>
<sequence>MASVALPPTHTMPLSLDVGAENMEEQWKLQEAADEAEMKEALAKMDQNPEYLEDIVKGVGNEALKADDAVDYEDFSDDELPEEVVLPAREIDGDTGMTGNDMMDHDDTADLFGDDPDDTAEPDFCDLFGDGPSSDPVVQEEAPPITNGYSGITLPPSRPSLPALKVQSPPQPISVFDIPSTQATVEDDVVDEEEEEDDDPESREQRELFARAARAREERMTSGINSQVPPPAPQTNAELFQTIWPFFKSEEVPRFRSLFPGKRANYLFKTPLKVPVKVHPTRANLELDHDQERAFKLVAAPTSRKRTNEEYNEHGVLFIQEDEAGQQSSEEEIEFDTLDDQETVGGVTIQDLRILCEDWDNLTEPDGEPVNAIAIETVDGWDQDGHPPSPKRRKLRETNIFESVIREDFPSFDDPERLTAKLAKHIPLDLNDSRLLIDTQPNLIPIKSRPAGVNRRGESNSTTSTAIHKKFNFSNDDEYDRLKEHSIRGAIGNITVEHSYPAIRLQWPFYKAKLNTREARSFHRPAMHFHPGALITVEKKLGFKKIKDLKKQTTAQIFRESGDLSLADNGSMMLLEYSEECPMMLSNFGMGNRLVNYYRRKDEKDRERPKLDIGETKVLLPNDQSPFAIFGFVDPGQTVPAIHNKMYRAPIFKHEARNTDFVVIRNQTGVHGTKYYLRNTDNLYVVGQEFPSVPVPGVHGRQVTSTAKHRLKMLAFRILHKNKKRNAKQPWCGNHEITKHYPGTDIPQNRTRMREIMAYNKEAQTWEPKTQADHRLMDMDYLRMEIQPEDVCLIDSMQVGHRALQDSGYGKGADSEADVGDNAAIDEKLAPWRASKNFLVACGDTAMIALHGEGDPTGRGEGFSFAKISMKGGFQAPGESVDSKIAAERKKTQTGHNYNVNDQKTAYRQTIRRIWSAQEQSLSSAVEPVLDMEMGGVDDQPEERMMPGATPRSVPPTPGFRPDDTASQMSFGRFSAHGGVNKGRILKITRRYKDKYGVEREEIELVEDSQVSQLYYKKKSEEEMAKKKIEDLSRTGDASTDALAQQMLQAELMRLEKNKERRLVREHQKSLKKQIGASGGAEGDASIKTPGQTQRKCANCGQHGHIKTNKKLCPLLNGKWPNGVPPQQTQVSTETVSTPIAETPEPSGTAESRNGSIVPGGAGSPAWHGVRRLAWKTGKDYLLRPWDVGPQKNFNDGVCDVSGKDTDLGSSLTNTLFMHDQYYQFYMTLNHSFSHTLVVAHGATLILIPSIHKQTDHTMEPTSGAPRFPI</sequence>
<dbReference type="GO" id="GO:0051123">
    <property type="term" value="P:RNA polymerase II preinitiation complex assembly"/>
    <property type="evidence" value="ECO:0007669"/>
    <property type="project" value="TreeGrafter"/>
</dbReference>
<feature type="region of interest" description="Disordered" evidence="3">
    <location>
        <begin position="938"/>
        <end position="959"/>
    </location>
</feature>
<evidence type="ECO:0000256" key="2">
    <source>
        <dbReference type="ARBA" id="ARBA00023242"/>
    </source>
</evidence>
<evidence type="ECO:0000256" key="1">
    <source>
        <dbReference type="ARBA" id="ARBA00004123"/>
    </source>
</evidence>
<evidence type="ECO:0000313" key="7">
    <source>
        <dbReference type="Proteomes" id="UP000447873"/>
    </source>
</evidence>
<dbReference type="Proteomes" id="UP000447873">
    <property type="component" value="Unassembled WGS sequence"/>
</dbReference>
<evidence type="ECO:0000313" key="8">
    <source>
        <dbReference type="Proteomes" id="UP000490939"/>
    </source>
</evidence>
<dbReference type="AlphaFoldDB" id="A0A8H3ZD67"/>
<dbReference type="EMBL" id="WNWS01000010">
    <property type="protein sequence ID" value="KAE9988163.1"/>
    <property type="molecule type" value="Genomic_DNA"/>
</dbReference>
<evidence type="ECO:0000313" key="6">
    <source>
        <dbReference type="EMBL" id="KAE9991898.1"/>
    </source>
</evidence>
<evidence type="ECO:0000313" key="5">
    <source>
        <dbReference type="EMBL" id="KAE9988163.1"/>
    </source>
</evidence>
<proteinExistence type="predicted"/>
<dbReference type="InterPro" id="IPR022591">
    <property type="entry name" value="TAF1_HAT_dom"/>
</dbReference>
<evidence type="ECO:0000259" key="4">
    <source>
        <dbReference type="Pfam" id="PF12157"/>
    </source>
</evidence>
<dbReference type="GO" id="GO:0005669">
    <property type="term" value="C:transcription factor TFIID complex"/>
    <property type="evidence" value="ECO:0007669"/>
    <property type="project" value="InterPro"/>
</dbReference>
<dbReference type="InterPro" id="IPR040240">
    <property type="entry name" value="TAF1"/>
</dbReference>
<comment type="subcellular location">
    <subcellularLocation>
        <location evidence="1">Nucleus</location>
    </subcellularLocation>
</comment>
<dbReference type="GO" id="GO:0004402">
    <property type="term" value="F:histone acetyltransferase activity"/>
    <property type="evidence" value="ECO:0007669"/>
    <property type="project" value="InterPro"/>
</dbReference>
<dbReference type="Proteomes" id="UP000490939">
    <property type="component" value="Unassembled WGS sequence"/>
</dbReference>
<accession>A0A8H3ZD67</accession>
<dbReference type="GO" id="GO:0016251">
    <property type="term" value="F:RNA polymerase II general transcription initiation factor activity"/>
    <property type="evidence" value="ECO:0007669"/>
    <property type="project" value="InterPro"/>
</dbReference>
<name>A0A8H3ZD67_VENIN</name>
<feature type="region of interest" description="Disordered" evidence="3">
    <location>
        <begin position="1139"/>
        <end position="1163"/>
    </location>
</feature>
<dbReference type="PANTHER" id="PTHR13900">
    <property type="entry name" value="TRANSCRIPTION INITIATION FACTOR TFIID"/>
    <property type="match status" value="1"/>
</dbReference>
<reference evidence="6 8" key="1">
    <citation type="submission" date="2019-07" db="EMBL/GenBank/DDBJ databases">
        <title>Venturia inaequalis Genome Resource.</title>
        <authorList>
            <person name="Lichtner F.J."/>
        </authorList>
    </citation>
    <scope>NUCLEOTIDE SEQUENCE [LARGE SCALE GENOMIC DNA]</scope>
    <source>
        <strain evidence="5 7">120213</strain>
        <strain evidence="6 8">DMI_063113</strain>
    </source>
</reference>
<gene>
    <name evidence="6" type="ORF">EG327_010685</name>
    <name evidence="5" type="ORF">EG328_000119</name>
</gene>
<feature type="region of interest" description="Disordered" evidence="3">
    <location>
        <begin position="1071"/>
        <end position="1099"/>
    </location>
</feature>
<dbReference type="EMBL" id="WNWR01000078">
    <property type="protein sequence ID" value="KAE9991898.1"/>
    <property type="molecule type" value="Genomic_DNA"/>
</dbReference>
<dbReference type="PANTHER" id="PTHR13900:SF0">
    <property type="entry name" value="TRANSCRIPTION INITIATION FACTOR TFIID SUBUNIT 1"/>
    <property type="match status" value="1"/>
</dbReference>
<dbReference type="Pfam" id="PF12157">
    <property type="entry name" value="DUF3591"/>
    <property type="match status" value="1"/>
</dbReference>
<protein>
    <recommendedName>
        <fullName evidence="4">Transcription initiation factor TFIID subunit 1 histone acetyltransferase domain-containing protein</fullName>
    </recommendedName>
</protein>
<evidence type="ECO:0000256" key="3">
    <source>
        <dbReference type="SAM" id="MobiDB-lite"/>
    </source>
</evidence>
<feature type="region of interest" description="Disordered" evidence="3">
    <location>
        <begin position="116"/>
        <end position="205"/>
    </location>
</feature>
<feature type="compositionally biased region" description="Acidic residues" evidence="3">
    <location>
        <begin position="185"/>
        <end position="201"/>
    </location>
</feature>
<comment type="caution">
    <text evidence="6">The sequence shown here is derived from an EMBL/GenBank/DDBJ whole genome shotgun (WGS) entry which is preliminary data.</text>
</comment>